<evidence type="ECO:0000313" key="1">
    <source>
        <dbReference type="EMBL" id="CAB4190311.1"/>
    </source>
</evidence>
<gene>
    <name evidence="1" type="ORF">UFOVP1193_51</name>
</gene>
<dbReference type="EMBL" id="LR797156">
    <property type="protein sequence ID" value="CAB4190311.1"/>
    <property type="molecule type" value="Genomic_DNA"/>
</dbReference>
<proteinExistence type="predicted"/>
<organism evidence="1">
    <name type="scientific">uncultured Caudovirales phage</name>
    <dbReference type="NCBI Taxonomy" id="2100421"/>
    <lineage>
        <taxon>Viruses</taxon>
        <taxon>Duplodnaviria</taxon>
        <taxon>Heunggongvirae</taxon>
        <taxon>Uroviricota</taxon>
        <taxon>Caudoviricetes</taxon>
        <taxon>Peduoviridae</taxon>
        <taxon>Maltschvirus</taxon>
        <taxon>Maltschvirus maltsch</taxon>
    </lineage>
</organism>
<accession>A0A6J5R9Z9</accession>
<reference evidence="1" key="1">
    <citation type="submission" date="2020-05" db="EMBL/GenBank/DDBJ databases">
        <authorList>
            <person name="Chiriac C."/>
            <person name="Salcher M."/>
            <person name="Ghai R."/>
            <person name="Kavagutti S V."/>
        </authorList>
    </citation>
    <scope>NUCLEOTIDE SEQUENCE</scope>
</reference>
<sequence length="376" mass="39434">MANPGTPAGTQLQTVANTTTSLPSYAQPYFTDLMTRAQGVSNQPYQAFPDQRIAGFSQLQTDAQNQAGNLQTPGQYGTATGIAQQAGLGALQAGQNFAPGQFSTQNVNAPNLNQYNIDPSQNFGVAQADQYMSPYIQKVLDLQKAQALRDAQQGQLVGSLGAARQGTYGGARQLLAGTERERNLANTQANITASGLQAAYQNAQQQFNADRAAQFGINQANQNANLGVQSLGANTGMQAQLANQQYDMDAQKAAEQSKQFGASLGLQGLSQANTAATTLANLGTSQQNAELQAIQAKNAAGASQQGLQQQYLDTNYADFLRQRDYQQELLNNYGALLHGVPVVPGSTATTYAPPPSLVSQIGGLGLGALSLAKLAG</sequence>
<name>A0A6J5R9Z9_9CAUD</name>
<protein>
    <submittedName>
        <fullName evidence="1">Uncharacterized protein</fullName>
    </submittedName>
</protein>